<dbReference type="AlphaFoldDB" id="A0AAT9FGA7"/>
<keyword evidence="2 6" id="KW-0808">Transferase</keyword>
<comment type="pathway">
    <text evidence="6">Isoprenoid biosynthesis; isopentenyl diphosphate biosynthesis via DXP pathway; isopentenyl diphosphate from 1-deoxy-D-xylulose 5-phosphate: step 3/6.</text>
</comment>
<comment type="catalytic activity">
    <reaction evidence="6">
        <text>4-CDP-2-C-methyl-D-erythritol + ATP = 4-CDP-2-C-methyl-D-erythritol 2-phosphate + ADP + H(+)</text>
        <dbReference type="Rhea" id="RHEA:18437"/>
        <dbReference type="ChEBI" id="CHEBI:15378"/>
        <dbReference type="ChEBI" id="CHEBI:30616"/>
        <dbReference type="ChEBI" id="CHEBI:57823"/>
        <dbReference type="ChEBI" id="CHEBI:57919"/>
        <dbReference type="ChEBI" id="CHEBI:456216"/>
        <dbReference type="EC" id="2.7.1.148"/>
    </reaction>
</comment>
<evidence type="ECO:0000256" key="6">
    <source>
        <dbReference type="HAMAP-Rule" id="MF_00061"/>
    </source>
</evidence>
<protein>
    <recommendedName>
        <fullName evidence="1 6">4-diphosphocytidyl-2-C-methyl-D-erythritol kinase</fullName>
        <shortName evidence="6">CMK</shortName>
        <ecNumber evidence="6">2.7.1.148</ecNumber>
    </recommendedName>
    <alternativeName>
        <fullName evidence="6">4-(cytidine-5'-diphospho)-2-C-methyl-D-erythritol kinase</fullName>
    </alternativeName>
</protein>
<evidence type="ECO:0000256" key="4">
    <source>
        <dbReference type="ARBA" id="ARBA00022777"/>
    </source>
</evidence>
<dbReference type="GO" id="GO:0019288">
    <property type="term" value="P:isopentenyl diphosphate biosynthetic process, methylerythritol 4-phosphate pathway"/>
    <property type="evidence" value="ECO:0007669"/>
    <property type="project" value="UniProtKB-UniRule"/>
</dbReference>
<dbReference type="Gene3D" id="3.30.230.10">
    <property type="match status" value="1"/>
</dbReference>
<comment type="similarity">
    <text evidence="6">Belongs to the GHMP kinase family. IspE subfamily.</text>
</comment>
<evidence type="ECO:0000256" key="5">
    <source>
        <dbReference type="ARBA" id="ARBA00022840"/>
    </source>
</evidence>
<keyword evidence="3 6" id="KW-0547">Nucleotide-binding</keyword>
<dbReference type="NCBIfam" id="TIGR00154">
    <property type="entry name" value="ispE"/>
    <property type="match status" value="1"/>
</dbReference>
<proteinExistence type="inferred from homology"/>
<dbReference type="Pfam" id="PF00288">
    <property type="entry name" value="GHMP_kinases_N"/>
    <property type="match status" value="1"/>
</dbReference>
<dbReference type="GO" id="GO:0005524">
    <property type="term" value="F:ATP binding"/>
    <property type="evidence" value="ECO:0007669"/>
    <property type="project" value="UniProtKB-UniRule"/>
</dbReference>
<feature type="domain" description="GHMP kinase N-terminal" evidence="7">
    <location>
        <begin position="65"/>
        <end position="141"/>
    </location>
</feature>
<dbReference type="InterPro" id="IPR036554">
    <property type="entry name" value="GHMP_kinase_C_sf"/>
</dbReference>
<accession>A0AAT9FGA7</accession>
<comment type="function">
    <text evidence="6">Catalyzes the phosphorylation of the position 2 hydroxy group of 4-diphosphocytidyl-2C-methyl-D-erythritol.</text>
</comment>
<reference evidence="8" key="1">
    <citation type="submission" date="2024-07" db="EMBL/GenBank/DDBJ databases">
        <title>Complete genome sequence of Verrucomicrobiaceae bacterium NT6N.</title>
        <authorList>
            <person name="Huang C."/>
            <person name="Takami H."/>
            <person name="Hamasaki K."/>
        </authorList>
    </citation>
    <scope>NUCLEOTIDE SEQUENCE</scope>
    <source>
        <strain evidence="8">NT6N</strain>
    </source>
</reference>
<dbReference type="HAMAP" id="MF_00061">
    <property type="entry name" value="IspE"/>
    <property type="match status" value="1"/>
</dbReference>
<dbReference type="InterPro" id="IPR004424">
    <property type="entry name" value="IspE"/>
</dbReference>
<dbReference type="KEGG" id="osu:NT6N_00470"/>
<feature type="active site" evidence="6">
    <location>
        <position position="135"/>
    </location>
</feature>
<sequence>MSSITWTAPAKVNLCLKVLAKRDDGFHEIESLMAPLDLADVLHFEKSDQYRLLCDAPGVPLNESNLVTKAVRIFERVSGRLCNWQITLEKKVPHGAGLGGGSSDAATALLALNELEGTKFSNDQLSEMSAEIGSDIPFFIYRQICMIKGRGEVVEPLDPADASGLLGTNILLLKPSFGVSTPDAYKTCLTAEPLPDVDYELQSMPWGSIVNDLEKPVFNKYLFLAEMKMWLLSQPEVNAAMMSGSGSTMMAFLSDSELADDLLARARHELDPTLWGQLVSIV</sequence>
<dbReference type="EC" id="2.7.1.148" evidence="6"/>
<gene>
    <name evidence="6 8" type="primary">ispE</name>
    <name evidence="8" type="ORF">NT6N_00470</name>
</gene>
<evidence type="ECO:0000256" key="2">
    <source>
        <dbReference type="ARBA" id="ARBA00022679"/>
    </source>
</evidence>
<evidence type="ECO:0000256" key="3">
    <source>
        <dbReference type="ARBA" id="ARBA00022741"/>
    </source>
</evidence>
<feature type="active site" evidence="6">
    <location>
        <position position="11"/>
    </location>
</feature>
<evidence type="ECO:0000313" key="8">
    <source>
        <dbReference type="EMBL" id="BDS05007.1"/>
    </source>
</evidence>
<dbReference type="InterPro" id="IPR014721">
    <property type="entry name" value="Ribsml_uS5_D2-typ_fold_subgr"/>
</dbReference>
<dbReference type="GO" id="GO:0016114">
    <property type="term" value="P:terpenoid biosynthetic process"/>
    <property type="evidence" value="ECO:0007669"/>
    <property type="project" value="UniProtKB-UniRule"/>
</dbReference>
<dbReference type="InterPro" id="IPR020568">
    <property type="entry name" value="Ribosomal_Su5_D2-typ_SF"/>
</dbReference>
<dbReference type="SUPFAM" id="SSF55060">
    <property type="entry name" value="GHMP Kinase, C-terminal domain"/>
    <property type="match status" value="1"/>
</dbReference>
<name>A0AAT9FGA7_9BACT</name>
<dbReference type="PIRSF" id="PIRSF010376">
    <property type="entry name" value="IspE"/>
    <property type="match status" value="1"/>
</dbReference>
<dbReference type="GO" id="GO:0050515">
    <property type="term" value="F:4-(cytidine 5'-diphospho)-2-C-methyl-D-erythritol kinase activity"/>
    <property type="evidence" value="ECO:0007669"/>
    <property type="project" value="UniProtKB-UniRule"/>
</dbReference>
<dbReference type="InterPro" id="IPR006204">
    <property type="entry name" value="GHMP_kinase_N_dom"/>
</dbReference>
<dbReference type="EMBL" id="AP026866">
    <property type="protein sequence ID" value="BDS05007.1"/>
    <property type="molecule type" value="Genomic_DNA"/>
</dbReference>
<evidence type="ECO:0000256" key="1">
    <source>
        <dbReference type="ARBA" id="ARBA00017473"/>
    </source>
</evidence>
<evidence type="ECO:0000259" key="7">
    <source>
        <dbReference type="Pfam" id="PF00288"/>
    </source>
</evidence>
<keyword evidence="6" id="KW-0414">Isoprene biosynthesis</keyword>
<feature type="binding site" evidence="6">
    <location>
        <begin position="93"/>
        <end position="103"/>
    </location>
    <ligand>
        <name>ATP</name>
        <dbReference type="ChEBI" id="CHEBI:30616"/>
    </ligand>
</feature>
<keyword evidence="5 6" id="KW-0067">ATP-binding</keyword>
<dbReference type="PANTHER" id="PTHR43527">
    <property type="entry name" value="4-DIPHOSPHOCYTIDYL-2-C-METHYL-D-ERYTHRITOL KINASE, CHLOROPLASTIC"/>
    <property type="match status" value="1"/>
</dbReference>
<keyword evidence="4 6" id="KW-0418">Kinase</keyword>
<dbReference type="Gene3D" id="3.30.70.890">
    <property type="entry name" value="GHMP kinase, C-terminal domain"/>
    <property type="match status" value="1"/>
</dbReference>
<dbReference type="SUPFAM" id="SSF54211">
    <property type="entry name" value="Ribosomal protein S5 domain 2-like"/>
    <property type="match status" value="1"/>
</dbReference>
<organism evidence="8">
    <name type="scientific">Oceaniferula spumae</name>
    <dbReference type="NCBI Taxonomy" id="2979115"/>
    <lineage>
        <taxon>Bacteria</taxon>
        <taxon>Pseudomonadati</taxon>
        <taxon>Verrucomicrobiota</taxon>
        <taxon>Verrucomicrobiia</taxon>
        <taxon>Verrucomicrobiales</taxon>
        <taxon>Verrucomicrobiaceae</taxon>
        <taxon>Oceaniferula</taxon>
    </lineage>
</organism>
<dbReference type="PANTHER" id="PTHR43527:SF2">
    <property type="entry name" value="4-DIPHOSPHOCYTIDYL-2-C-METHYL-D-ERYTHRITOL KINASE, CHLOROPLASTIC"/>
    <property type="match status" value="1"/>
</dbReference>